<proteinExistence type="inferred from homology"/>
<dbReference type="AlphaFoldDB" id="A0A1Y5F6L6"/>
<dbReference type="GO" id="GO:0141153">
    <property type="term" value="F:glycerol-3-phosphate dehydrogenase (NADP+) activity"/>
    <property type="evidence" value="ECO:0007669"/>
    <property type="project" value="RHEA"/>
</dbReference>
<dbReference type="PRINTS" id="PR00077">
    <property type="entry name" value="GPDHDRGNASE"/>
</dbReference>
<evidence type="ECO:0000256" key="7">
    <source>
        <dbReference type="ARBA" id="ARBA00023209"/>
    </source>
</evidence>
<gene>
    <name evidence="9" type="primary">gpsA</name>
    <name evidence="17" type="ORF">A9Q84_09345</name>
</gene>
<dbReference type="InterPro" id="IPR011128">
    <property type="entry name" value="G3P_DH_NAD-dep_N"/>
</dbReference>
<keyword evidence="9" id="KW-0547">Nucleotide-binding</keyword>
<dbReference type="GO" id="GO:0046167">
    <property type="term" value="P:glycerol-3-phosphate biosynthetic process"/>
    <property type="evidence" value="ECO:0007669"/>
    <property type="project" value="UniProtKB-UniRule"/>
</dbReference>
<evidence type="ECO:0000256" key="11">
    <source>
        <dbReference type="PIRSR" id="PIRSR000114-2"/>
    </source>
</evidence>
<dbReference type="PANTHER" id="PTHR11728:SF1">
    <property type="entry name" value="GLYCEROL-3-PHOSPHATE DEHYDROGENASE [NAD(+)] 2, CHLOROPLASTIC"/>
    <property type="match status" value="1"/>
</dbReference>
<dbReference type="PANTHER" id="PTHR11728">
    <property type="entry name" value="GLYCEROL-3-PHOSPHATE DEHYDROGENASE"/>
    <property type="match status" value="1"/>
</dbReference>
<dbReference type="GO" id="GO:0006650">
    <property type="term" value="P:glycerophospholipid metabolic process"/>
    <property type="evidence" value="ECO:0007669"/>
    <property type="project" value="UniProtKB-UniRule"/>
</dbReference>
<feature type="binding site" evidence="11">
    <location>
        <position position="115"/>
    </location>
    <ligand>
        <name>substrate</name>
    </ligand>
</feature>
<evidence type="ECO:0000256" key="8">
    <source>
        <dbReference type="ARBA" id="ARBA00023264"/>
    </source>
</evidence>
<dbReference type="Pfam" id="PF07479">
    <property type="entry name" value="NAD_Gly3P_dh_C"/>
    <property type="match status" value="1"/>
</dbReference>
<evidence type="ECO:0000313" key="17">
    <source>
        <dbReference type="EMBL" id="OUR96543.1"/>
    </source>
</evidence>
<dbReference type="EMBL" id="MAAO01000006">
    <property type="protein sequence ID" value="OUR96543.1"/>
    <property type="molecule type" value="Genomic_DNA"/>
</dbReference>
<evidence type="ECO:0000256" key="1">
    <source>
        <dbReference type="ARBA" id="ARBA00011009"/>
    </source>
</evidence>
<dbReference type="Gene3D" id="3.40.50.720">
    <property type="entry name" value="NAD(P)-binding Rossmann-like Domain"/>
    <property type="match status" value="1"/>
</dbReference>
<evidence type="ECO:0000256" key="9">
    <source>
        <dbReference type="HAMAP-Rule" id="MF_00394"/>
    </source>
</evidence>
<keyword evidence="4 9" id="KW-0560">Oxidoreductase</keyword>
<dbReference type="Pfam" id="PF01210">
    <property type="entry name" value="NAD_Gly3P_dh_N"/>
    <property type="match status" value="1"/>
</dbReference>
<dbReference type="Gene3D" id="1.10.1040.10">
    <property type="entry name" value="N-(1-d-carboxylethyl)-l-norvaline Dehydrogenase, domain 2"/>
    <property type="match status" value="1"/>
</dbReference>
<dbReference type="InterPro" id="IPR036291">
    <property type="entry name" value="NAD(P)-bd_dom_sf"/>
</dbReference>
<dbReference type="InterPro" id="IPR008927">
    <property type="entry name" value="6-PGluconate_DH-like_C_sf"/>
</dbReference>
<dbReference type="HAMAP" id="MF_00394">
    <property type="entry name" value="NAD_Glyc3P_dehydrog"/>
    <property type="match status" value="1"/>
</dbReference>
<feature type="domain" description="Glycerol-3-phosphate dehydrogenase NAD-dependent C-terminal" evidence="16">
    <location>
        <begin position="189"/>
        <end position="329"/>
    </location>
</feature>
<dbReference type="UniPathway" id="UPA00940"/>
<evidence type="ECO:0000259" key="15">
    <source>
        <dbReference type="Pfam" id="PF01210"/>
    </source>
</evidence>
<comment type="pathway">
    <text evidence="9">Membrane lipid metabolism; glycerophospholipid metabolism.</text>
</comment>
<evidence type="ECO:0000256" key="12">
    <source>
        <dbReference type="PIRSR" id="PIRSR000114-3"/>
    </source>
</evidence>
<comment type="catalytic activity">
    <reaction evidence="9 14">
        <text>sn-glycerol 3-phosphate + NADP(+) = dihydroxyacetone phosphate + NADPH + H(+)</text>
        <dbReference type="Rhea" id="RHEA:11096"/>
        <dbReference type="ChEBI" id="CHEBI:15378"/>
        <dbReference type="ChEBI" id="CHEBI:57597"/>
        <dbReference type="ChEBI" id="CHEBI:57642"/>
        <dbReference type="ChEBI" id="CHEBI:57783"/>
        <dbReference type="ChEBI" id="CHEBI:58349"/>
        <dbReference type="EC" id="1.1.1.94"/>
    </reaction>
</comment>
<feature type="binding site" evidence="9">
    <location>
        <position position="149"/>
    </location>
    <ligand>
        <name>NADPH</name>
        <dbReference type="ChEBI" id="CHEBI:57783"/>
    </ligand>
</feature>
<dbReference type="SUPFAM" id="SSF51735">
    <property type="entry name" value="NAD(P)-binding Rossmann-fold domains"/>
    <property type="match status" value="1"/>
</dbReference>
<evidence type="ECO:0000256" key="14">
    <source>
        <dbReference type="RuleBase" id="RU000439"/>
    </source>
</evidence>
<feature type="binding site" evidence="9">
    <location>
        <position position="115"/>
    </location>
    <ligand>
        <name>sn-glycerol 3-phosphate</name>
        <dbReference type="ChEBI" id="CHEBI:57597"/>
    </ligand>
</feature>
<evidence type="ECO:0000256" key="3">
    <source>
        <dbReference type="ARBA" id="ARBA00022857"/>
    </source>
</evidence>
<dbReference type="EC" id="1.1.1.94" evidence="9"/>
<dbReference type="GO" id="GO:0051287">
    <property type="term" value="F:NAD binding"/>
    <property type="evidence" value="ECO:0007669"/>
    <property type="project" value="InterPro"/>
</dbReference>
<comment type="caution">
    <text evidence="9">Lacks conserved residue(s) required for the propagation of feature annotation.</text>
</comment>
<dbReference type="PIRSF" id="PIRSF000114">
    <property type="entry name" value="Glycerol-3-P_dh"/>
    <property type="match status" value="1"/>
</dbReference>
<feature type="binding site" evidence="12">
    <location>
        <position position="264"/>
    </location>
    <ligand>
        <name>NAD(+)</name>
        <dbReference type="ChEBI" id="CHEBI:57540"/>
    </ligand>
</feature>
<dbReference type="InterPro" id="IPR006168">
    <property type="entry name" value="G3P_DH_NAD-dep"/>
</dbReference>
<dbReference type="NCBIfam" id="NF000942">
    <property type="entry name" value="PRK00094.1-4"/>
    <property type="match status" value="1"/>
</dbReference>
<evidence type="ECO:0000256" key="10">
    <source>
        <dbReference type="PIRSR" id="PIRSR000114-1"/>
    </source>
</evidence>
<keyword evidence="7 9" id="KW-0594">Phospholipid biosynthesis</keyword>
<dbReference type="FunFam" id="1.10.1040.10:FF:000001">
    <property type="entry name" value="Glycerol-3-phosphate dehydrogenase [NAD(P)+]"/>
    <property type="match status" value="1"/>
</dbReference>
<evidence type="ECO:0000313" key="18">
    <source>
        <dbReference type="Proteomes" id="UP000196531"/>
    </source>
</evidence>
<dbReference type="InterPro" id="IPR013328">
    <property type="entry name" value="6PGD_dom2"/>
</dbReference>
<accession>A0A1Y5F6L6</accession>
<evidence type="ECO:0000256" key="4">
    <source>
        <dbReference type="ARBA" id="ARBA00023002"/>
    </source>
</evidence>
<feature type="binding site" evidence="9">
    <location>
        <position position="290"/>
    </location>
    <ligand>
        <name>NADPH</name>
        <dbReference type="ChEBI" id="CHEBI:57783"/>
    </ligand>
</feature>
<comment type="similarity">
    <text evidence="1 9 13">Belongs to the NAD-dependent glycerol-3-phosphate dehydrogenase family.</text>
</comment>
<feature type="binding site" evidence="12">
    <location>
        <position position="149"/>
    </location>
    <ligand>
        <name>NAD(+)</name>
        <dbReference type="ChEBI" id="CHEBI:57540"/>
    </ligand>
</feature>
<feature type="binding site" evidence="9">
    <location>
        <position position="14"/>
    </location>
    <ligand>
        <name>NADPH</name>
        <dbReference type="ChEBI" id="CHEBI:57783"/>
    </ligand>
</feature>
<keyword evidence="5 9" id="KW-0520">NAD</keyword>
<keyword evidence="6 9" id="KW-0443">Lipid metabolism</keyword>
<sequence>MSYDCALVVGAGAFGTSIASVLANNFKKVILKVRSVDVYESLLKGENSVYLPGQKLSDNIVPALSWDEVDEQTTGKIELIISGLPTAGISSFFSENSERFSRYFEQGVPLVSLSKGIDPITLELADDLFFDLWSQHRELFTFLSGPSFAKEIMEEQITLVTLAGRSRKVLKNVSKMLDTQYFKVLPSYDIKGVLLGGALKNVLAIAGGILEGLGYNHNTRAAMITRGIAEMLRFGKVYNARPETFYGLSGMGDLILTTTGELSRNKSFGLEIAKGRSPEEIVNSQRTVVEGFKTSKAAYLVSEKYEIRASIFEGVYRVLYENADPREVLTKLMRQPGKFELD</sequence>
<comment type="catalytic activity">
    <reaction evidence="9">
        <text>sn-glycerol 3-phosphate + NAD(+) = dihydroxyacetone phosphate + NADH + H(+)</text>
        <dbReference type="Rhea" id="RHEA:11092"/>
        <dbReference type="ChEBI" id="CHEBI:15378"/>
        <dbReference type="ChEBI" id="CHEBI:57540"/>
        <dbReference type="ChEBI" id="CHEBI:57597"/>
        <dbReference type="ChEBI" id="CHEBI:57642"/>
        <dbReference type="ChEBI" id="CHEBI:57945"/>
        <dbReference type="EC" id="1.1.1.94"/>
    </reaction>
</comment>
<dbReference type="NCBIfam" id="NF000940">
    <property type="entry name" value="PRK00094.1-2"/>
    <property type="match status" value="1"/>
</dbReference>
<comment type="caution">
    <text evidence="17">The sequence shown here is derived from an EMBL/GenBank/DDBJ whole genome shotgun (WGS) entry which is preliminary data.</text>
</comment>
<name>A0A1Y5F6L6_9BACT</name>
<comment type="subcellular location">
    <subcellularLocation>
        <location evidence="9">Cytoplasm</location>
    </subcellularLocation>
</comment>
<dbReference type="InterPro" id="IPR006109">
    <property type="entry name" value="G3P_DH_NAD-dep_C"/>
</dbReference>
<feature type="binding site" evidence="9">
    <location>
        <position position="115"/>
    </location>
    <ligand>
        <name>NADPH</name>
        <dbReference type="ChEBI" id="CHEBI:57783"/>
    </ligand>
</feature>
<feature type="domain" description="Glycerol-3-phosphate dehydrogenase NAD-dependent N-terminal" evidence="15">
    <location>
        <begin position="8"/>
        <end position="167"/>
    </location>
</feature>
<evidence type="ECO:0000256" key="6">
    <source>
        <dbReference type="ARBA" id="ARBA00023098"/>
    </source>
</evidence>
<feature type="binding site" evidence="9">
    <location>
        <position position="253"/>
    </location>
    <ligand>
        <name>sn-glycerol 3-phosphate</name>
        <dbReference type="ChEBI" id="CHEBI:57597"/>
    </ligand>
</feature>
<feature type="binding site" evidence="9">
    <location>
        <position position="50"/>
    </location>
    <ligand>
        <name>NADPH</name>
        <dbReference type="ChEBI" id="CHEBI:57783"/>
    </ligand>
</feature>
<feature type="binding site" evidence="9">
    <location>
        <position position="288"/>
    </location>
    <ligand>
        <name>NADPH</name>
        <dbReference type="ChEBI" id="CHEBI:57783"/>
    </ligand>
</feature>
<dbReference type="GO" id="GO:0005829">
    <property type="term" value="C:cytosol"/>
    <property type="evidence" value="ECO:0007669"/>
    <property type="project" value="TreeGrafter"/>
</dbReference>
<organism evidence="17 18">
    <name type="scientific">Halobacteriovorax marinus</name>
    <dbReference type="NCBI Taxonomy" id="97084"/>
    <lineage>
        <taxon>Bacteria</taxon>
        <taxon>Pseudomonadati</taxon>
        <taxon>Bdellovibrionota</taxon>
        <taxon>Bacteriovoracia</taxon>
        <taxon>Bacteriovoracales</taxon>
        <taxon>Halobacteriovoraceae</taxon>
        <taxon>Halobacteriovorax</taxon>
    </lineage>
</organism>
<reference evidence="18" key="1">
    <citation type="journal article" date="2017" name="Proc. Natl. Acad. Sci. U.S.A.">
        <title>Simulation of Deepwater Horizon oil plume reveals substrate specialization within a complex community of hydrocarbon-degraders.</title>
        <authorList>
            <person name="Hu P."/>
            <person name="Dubinsky E.A."/>
            <person name="Probst A.J."/>
            <person name="Wang J."/>
            <person name="Sieber C.M.K."/>
            <person name="Tom L.M."/>
            <person name="Gardinali P."/>
            <person name="Banfield J.F."/>
            <person name="Atlas R.M."/>
            <person name="Andersen G.L."/>
        </authorList>
    </citation>
    <scope>NUCLEOTIDE SEQUENCE [LARGE SCALE GENOMIC DNA]</scope>
</reference>
<keyword evidence="8 9" id="KW-1208">Phospholipid metabolism</keyword>
<protein>
    <recommendedName>
        <fullName evidence="9">Glycerol-3-phosphate dehydrogenase [NAD(P)+]</fullName>
        <ecNumber evidence="9">1.1.1.94</ecNumber>
    </recommendedName>
    <alternativeName>
        <fullName evidence="9">NAD(P)(+)-dependent glycerol-3-phosphate dehydrogenase</fullName>
    </alternativeName>
    <alternativeName>
        <fullName evidence="9">NAD(P)H-dependent dihydroxyacetone-phosphate reductase</fullName>
    </alternativeName>
</protein>
<dbReference type="GO" id="GO:0141152">
    <property type="term" value="F:glycerol-3-phosphate dehydrogenase (NAD+) activity"/>
    <property type="evidence" value="ECO:0007669"/>
    <property type="project" value="RHEA"/>
</dbReference>
<feature type="binding site" evidence="12">
    <location>
        <begin position="10"/>
        <end position="15"/>
    </location>
    <ligand>
        <name>NAD(+)</name>
        <dbReference type="ChEBI" id="CHEBI:57540"/>
    </ligand>
</feature>
<feature type="binding site" evidence="9">
    <location>
        <position position="264"/>
    </location>
    <ligand>
        <name>NADPH</name>
        <dbReference type="ChEBI" id="CHEBI:57783"/>
    </ligand>
</feature>
<dbReference type="GO" id="GO:0008654">
    <property type="term" value="P:phospholipid biosynthetic process"/>
    <property type="evidence" value="ECO:0007669"/>
    <property type="project" value="UniProtKB-KW"/>
</dbReference>
<evidence type="ECO:0000256" key="13">
    <source>
        <dbReference type="RuleBase" id="RU000437"/>
    </source>
</evidence>
<evidence type="ECO:0000256" key="5">
    <source>
        <dbReference type="ARBA" id="ARBA00023027"/>
    </source>
</evidence>
<feature type="binding site" evidence="9">
    <location>
        <position position="147"/>
    </location>
    <ligand>
        <name>sn-glycerol 3-phosphate</name>
        <dbReference type="ChEBI" id="CHEBI:57597"/>
    </ligand>
</feature>
<feature type="binding site" evidence="9">
    <location>
        <position position="145"/>
    </location>
    <ligand>
        <name>sn-glycerol 3-phosphate</name>
        <dbReference type="ChEBI" id="CHEBI:57597"/>
    </ligand>
</feature>
<evidence type="ECO:0000259" key="16">
    <source>
        <dbReference type="Pfam" id="PF07479"/>
    </source>
</evidence>
<comment type="function">
    <text evidence="9">Catalyzes the reduction of the glycolytic intermediate dihydroxyacetone phosphate (DHAP) to sn-glycerol 3-phosphate (G3P), the key precursor for phospholipid synthesis.</text>
</comment>
<feature type="binding site" evidence="9">
    <location>
        <position position="265"/>
    </location>
    <ligand>
        <name>sn-glycerol 3-phosphate</name>
        <dbReference type="ChEBI" id="CHEBI:57597"/>
    </ligand>
</feature>
<keyword evidence="3 9" id="KW-0521">NADP</keyword>
<dbReference type="GO" id="GO:0046168">
    <property type="term" value="P:glycerol-3-phosphate catabolic process"/>
    <property type="evidence" value="ECO:0007669"/>
    <property type="project" value="InterPro"/>
</dbReference>
<keyword evidence="9" id="KW-0963">Cytoplasm</keyword>
<evidence type="ECO:0000256" key="2">
    <source>
        <dbReference type="ARBA" id="ARBA00022516"/>
    </source>
</evidence>
<feature type="binding site" evidence="11">
    <location>
        <begin position="264"/>
        <end position="265"/>
    </location>
    <ligand>
        <name>substrate</name>
    </ligand>
</feature>
<dbReference type="Proteomes" id="UP000196531">
    <property type="component" value="Unassembled WGS sequence"/>
</dbReference>
<feature type="binding site" evidence="9">
    <location>
        <position position="34"/>
    </location>
    <ligand>
        <name>NADPH</name>
        <dbReference type="ChEBI" id="CHEBI:57783"/>
    </ligand>
</feature>
<keyword evidence="2 9" id="KW-0444">Lipid biosynthesis</keyword>
<feature type="active site" description="Proton acceptor" evidence="9 10">
    <location>
        <position position="200"/>
    </location>
</feature>
<feature type="binding site" evidence="9">
    <location>
        <position position="264"/>
    </location>
    <ligand>
        <name>sn-glycerol 3-phosphate</name>
        <dbReference type="ChEBI" id="CHEBI:57597"/>
    </ligand>
</feature>
<dbReference type="SUPFAM" id="SSF48179">
    <property type="entry name" value="6-phosphogluconate dehydrogenase C-terminal domain-like"/>
    <property type="match status" value="1"/>
</dbReference>
<dbReference type="GO" id="GO:0005975">
    <property type="term" value="P:carbohydrate metabolic process"/>
    <property type="evidence" value="ECO:0007669"/>
    <property type="project" value="InterPro"/>
</dbReference>
<feature type="binding site" evidence="9">
    <location>
        <position position="263"/>
    </location>
    <ligand>
        <name>sn-glycerol 3-phosphate</name>
        <dbReference type="ChEBI" id="CHEBI:57597"/>
    </ligand>
</feature>
<feature type="binding site" evidence="9">
    <location>
        <position position="200"/>
    </location>
    <ligand>
        <name>sn-glycerol 3-phosphate</name>
        <dbReference type="ChEBI" id="CHEBI:57597"/>
    </ligand>
</feature>